<dbReference type="PANTHER" id="PTHR42960:SF1">
    <property type="entry name" value="YCF46 PROTEIN"/>
    <property type="match status" value="1"/>
</dbReference>
<dbReference type="PANTHER" id="PTHR42960">
    <property type="entry name" value="YCF46 PROTEIN"/>
    <property type="match status" value="1"/>
</dbReference>
<feature type="domain" description="AAA+ ATPase" evidence="5">
    <location>
        <begin position="263"/>
        <end position="396"/>
    </location>
</feature>
<dbReference type="GO" id="GO:0016887">
    <property type="term" value="F:ATP hydrolysis activity"/>
    <property type="evidence" value="ECO:0007669"/>
    <property type="project" value="InterPro"/>
</dbReference>
<proteinExistence type="inferred from homology"/>
<protein>
    <recommendedName>
        <fullName evidence="4">Uncharacterized AAA domain-containing protein ycf46</fullName>
    </recommendedName>
</protein>
<gene>
    <name evidence="6" type="ORF">A8C75_18295</name>
</gene>
<dbReference type="Proteomes" id="UP000078070">
    <property type="component" value="Chromosome"/>
</dbReference>
<evidence type="ECO:0000256" key="3">
    <source>
        <dbReference type="ARBA" id="ARBA00038088"/>
    </source>
</evidence>
<dbReference type="Pfam" id="PF00004">
    <property type="entry name" value="AAA"/>
    <property type="match status" value="1"/>
</dbReference>
<dbReference type="AlphaFoldDB" id="A0A1A9F2B2"/>
<dbReference type="InterPro" id="IPR003959">
    <property type="entry name" value="ATPase_AAA_core"/>
</dbReference>
<evidence type="ECO:0000256" key="1">
    <source>
        <dbReference type="ARBA" id="ARBA00022741"/>
    </source>
</evidence>
<dbReference type="InterPro" id="IPR041569">
    <property type="entry name" value="AAA_lid_3"/>
</dbReference>
<dbReference type="RefSeq" id="WP_067385659.1">
    <property type="nucleotide sequence ID" value="NZ_CP015839.1"/>
</dbReference>
<dbReference type="KEGG" id="mars:A8C75_18295"/>
<evidence type="ECO:0000256" key="4">
    <source>
        <dbReference type="ARBA" id="ARBA00040480"/>
    </source>
</evidence>
<keyword evidence="2" id="KW-0067">ATP-binding</keyword>
<evidence type="ECO:0000259" key="5">
    <source>
        <dbReference type="SMART" id="SM00382"/>
    </source>
</evidence>
<dbReference type="InterPro" id="IPR003593">
    <property type="entry name" value="AAA+_ATPase"/>
</dbReference>
<keyword evidence="1" id="KW-0547">Nucleotide-binding</keyword>
<evidence type="ECO:0000256" key="2">
    <source>
        <dbReference type="ARBA" id="ARBA00022840"/>
    </source>
</evidence>
<dbReference type="STRING" id="1821621.A8C75_18295"/>
<dbReference type="SMART" id="SM00382">
    <property type="entry name" value="AAA"/>
    <property type="match status" value="1"/>
</dbReference>
<dbReference type="GO" id="GO:0005524">
    <property type="term" value="F:ATP binding"/>
    <property type="evidence" value="ECO:0007669"/>
    <property type="project" value="UniProtKB-KW"/>
</dbReference>
<dbReference type="InterPro" id="IPR027417">
    <property type="entry name" value="P-loop_NTPase"/>
</dbReference>
<comment type="similarity">
    <text evidence="3">Belongs to the AAA ATPase family. Highly divergent.</text>
</comment>
<organism evidence="6 7">
    <name type="scientific">Marinobacterium aestuarii</name>
    <dbReference type="NCBI Taxonomy" id="1821621"/>
    <lineage>
        <taxon>Bacteria</taxon>
        <taxon>Pseudomonadati</taxon>
        <taxon>Pseudomonadota</taxon>
        <taxon>Gammaproteobacteria</taxon>
        <taxon>Oceanospirillales</taxon>
        <taxon>Oceanospirillaceae</taxon>
        <taxon>Marinobacterium</taxon>
    </lineage>
</organism>
<keyword evidence="7" id="KW-1185">Reference proteome</keyword>
<evidence type="ECO:0000313" key="7">
    <source>
        <dbReference type="Proteomes" id="UP000078070"/>
    </source>
</evidence>
<dbReference type="Gene3D" id="1.10.8.60">
    <property type="match status" value="1"/>
</dbReference>
<sequence length="491" mass="54181">MNSHSELHDIAALLRSRIALIVISSHDEKGVQQLLCDLVRHERRPLFKWSLTEGLARLDVAMPAQRLHAQPVDALGHIRAVREPGIYMLADLHPFLDDPLHIRLLKDIALDECHTLVLVSHEVRVPAELEKFTARVQLALPDAAELEDIVRQEARLWSRQSGTQVKTSPQALAMLVRNMRGLPRIDVRRLARNAMADDGAITASDLPQVTEAKYRLLGSDGVLQFEYDSVSPAQVAGFTRLKQWLATRRPFFLGEAGAPGGQRPRGVLLLGVQGCGKSLAARSVAGSWGVPLLRFDAGALYDKYIGESERNLREALATAEVMAPCVLWIDEIEKGLATGEGDQGTSRRILGTLLTWMSEQRGAVFLVATANDIQVLPPELVRKGRFDEVFFVDLPGAQARAETLRIHLRRHGVEPADVDLDALVQRSDGFSGAEIEQAVVSAYYAAHAKACVLDTQVLLQELAQTRPLSILMAEPVAQLRHWAQSRTVPCD</sequence>
<dbReference type="Gene3D" id="3.40.50.300">
    <property type="entry name" value="P-loop containing nucleotide triphosphate hydrolases"/>
    <property type="match status" value="1"/>
</dbReference>
<reference evidence="6 7" key="2">
    <citation type="journal article" date="2018" name="Int. J. Syst. Evol. Microbiol.">
        <title>Marinobacterium aestuarii sp. nov., a benzene-degrading marine bacterium isolated from estuary sediment.</title>
        <authorList>
            <person name="Bae S.S."/>
            <person name="Jung J."/>
            <person name="Chung D."/>
            <person name="Baek K."/>
        </authorList>
    </citation>
    <scope>NUCLEOTIDE SEQUENCE [LARGE SCALE GENOMIC DNA]</scope>
    <source>
        <strain evidence="6 7">ST58-10</strain>
    </source>
</reference>
<reference evidence="7" key="1">
    <citation type="submission" date="2016-05" db="EMBL/GenBank/DDBJ databases">
        <authorList>
            <person name="Baek K."/>
            <person name="Yang S.-J."/>
        </authorList>
    </citation>
    <scope>NUCLEOTIDE SEQUENCE [LARGE SCALE GENOMIC DNA]</scope>
    <source>
        <strain evidence="7">ST58-10</strain>
    </source>
</reference>
<dbReference type="InterPro" id="IPR052381">
    <property type="entry name" value="AAA_domain_protein"/>
</dbReference>
<dbReference type="SUPFAM" id="SSF52540">
    <property type="entry name" value="P-loop containing nucleoside triphosphate hydrolases"/>
    <property type="match status" value="1"/>
</dbReference>
<dbReference type="EMBL" id="CP015839">
    <property type="protein sequence ID" value="ANG64232.1"/>
    <property type="molecule type" value="Genomic_DNA"/>
</dbReference>
<name>A0A1A9F2B2_9GAMM</name>
<accession>A0A1A9F2B2</accession>
<dbReference type="OrthoDB" id="9809379at2"/>
<evidence type="ECO:0000313" key="6">
    <source>
        <dbReference type="EMBL" id="ANG64232.1"/>
    </source>
</evidence>
<dbReference type="Pfam" id="PF17862">
    <property type="entry name" value="AAA_lid_3"/>
    <property type="match status" value="1"/>
</dbReference>